<protein>
    <submittedName>
        <fullName evidence="2">Uncharacterized protein</fullName>
    </submittedName>
</protein>
<comment type="caution">
    <text evidence="2">The sequence shown here is derived from an EMBL/GenBank/DDBJ whole genome shotgun (WGS) entry which is preliminary data.</text>
</comment>
<dbReference type="EMBL" id="JBHSNS010000005">
    <property type="protein sequence ID" value="MFC5729773.1"/>
    <property type="molecule type" value="Genomic_DNA"/>
</dbReference>
<gene>
    <name evidence="2" type="ORF">ACFPQB_12670</name>
</gene>
<accession>A0ABW0ZI90</accession>
<sequence length="80" mass="8778">MGEEELDTYSEESKVLFVVSAVLLSLVVAGLVVVYVAYPHRGEKVPYAPWLGEAMGKAVDATPVIEDGELDLQREAQRSR</sequence>
<dbReference type="RefSeq" id="WP_168798438.1">
    <property type="nucleotide sequence ID" value="NZ_JBHSNS010000005.1"/>
</dbReference>
<evidence type="ECO:0000313" key="2">
    <source>
        <dbReference type="EMBL" id="MFC5729773.1"/>
    </source>
</evidence>
<reference evidence="3" key="1">
    <citation type="journal article" date="2019" name="Int. J. Syst. Evol. Microbiol.">
        <title>The Global Catalogue of Microorganisms (GCM) 10K type strain sequencing project: providing services to taxonomists for standard genome sequencing and annotation.</title>
        <authorList>
            <consortium name="The Broad Institute Genomics Platform"/>
            <consortium name="The Broad Institute Genome Sequencing Center for Infectious Disease"/>
            <person name="Wu L."/>
            <person name="Ma J."/>
        </authorList>
    </citation>
    <scope>NUCLEOTIDE SEQUENCE [LARGE SCALE GENOMIC DNA]</scope>
    <source>
        <strain evidence="3">YIM 94188</strain>
    </source>
</reference>
<evidence type="ECO:0000256" key="1">
    <source>
        <dbReference type="SAM" id="Phobius"/>
    </source>
</evidence>
<dbReference type="Proteomes" id="UP001596072">
    <property type="component" value="Unassembled WGS sequence"/>
</dbReference>
<keyword evidence="1" id="KW-0472">Membrane</keyword>
<proteinExistence type="predicted"/>
<keyword evidence="1" id="KW-1133">Transmembrane helix</keyword>
<name>A0ABW0ZI90_9ACTN</name>
<organism evidence="2 3">
    <name type="scientific">Nocardioides vastitatis</name>
    <dbReference type="NCBI Taxonomy" id="2568655"/>
    <lineage>
        <taxon>Bacteria</taxon>
        <taxon>Bacillati</taxon>
        <taxon>Actinomycetota</taxon>
        <taxon>Actinomycetes</taxon>
        <taxon>Propionibacteriales</taxon>
        <taxon>Nocardioidaceae</taxon>
        <taxon>Nocardioides</taxon>
    </lineage>
</organism>
<keyword evidence="3" id="KW-1185">Reference proteome</keyword>
<keyword evidence="1" id="KW-0812">Transmembrane</keyword>
<evidence type="ECO:0000313" key="3">
    <source>
        <dbReference type="Proteomes" id="UP001596072"/>
    </source>
</evidence>
<feature type="transmembrane region" description="Helical" evidence="1">
    <location>
        <begin position="15"/>
        <end position="38"/>
    </location>
</feature>